<dbReference type="PROSITE" id="PS01278">
    <property type="entry name" value="MTTASE_RADICAL"/>
    <property type="match status" value="1"/>
</dbReference>
<dbReference type="PANTHER" id="PTHR11918">
    <property type="entry name" value="RADICAL SAM PROTEINS"/>
    <property type="match status" value="1"/>
</dbReference>
<dbReference type="SFLD" id="SFLDS00029">
    <property type="entry name" value="Radical_SAM"/>
    <property type="match status" value="1"/>
</dbReference>
<evidence type="ECO:0000256" key="1">
    <source>
        <dbReference type="ARBA" id="ARBA00001966"/>
    </source>
</evidence>
<dbReference type="PROSITE" id="PS51449">
    <property type="entry name" value="MTTASE_N"/>
    <property type="match status" value="1"/>
</dbReference>
<dbReference type="InterPro" id="IPR005839">
    <property type="entry name" value="Methylthiotransferase"/>
</dbReference>
<dbReference type="InterPro" id="IPR020612">
    <property type="entry name" value="Methylthiotransferase_CS"/>
</dbReference>
<dbReference type="AlphaFoldDB" id="A0A915XJ68"/>
<evidence type="ECO:0000256" key="8">
    <source>
        <dbReference type="ARBA" id="ARBA00023014"/>
    </source>
</evidence>
<evidence type="ECO:0000256" key="6">
    <source>
        <dbReference type="ARBA" id="ARBA00022723"/>
    </source>
</evidence>
<keyword evidence="8" id="KW-0411">Iron-sulfur</keyword>
<keyword evidence="6" id="KW-0479">Metal-binding</keyword>
<comment type="cofactor">
    <cofactor evidence="1">
        <name>[4Fe-4S] cluster</name>
        <dbReference type="ChEBI" id="CHEBI:49883"/>
    </cofactor>
</comment>
<reference evidence="11" key="1">
    <citation type="submission" date="2020-12" db="EMBL/GenBank/DDBJ databases">
        <title>Desulfobium dissulfuricans gen. nov., sp. nov., a novel mesophilic, sulfate-reducing bacterium isolated from a deep-sea hydrothermal vent.</title>
        <authorList>
            <person name="Hashimoto Y."/>
            <person name="Tame A."/>
            <person name="Sawayama S."/>
            <person name="Miyazaki J."/>
            <person name="Takai K."/>
            <person name="Nakagawa S."/>
        </authorList>
    </citation>
    <scope>NUCLEOTIDE SEQUENCE</scope>
    <source>
        <strain evidence="11">GF1</strain>
    </source>
</reference>
<dbReference type="Proteomes" id="UP001063350">
    <property type="component" value="Chromosome"/>
</dbReference>
<dbReference type="SMART" id="SM00729">
    <property type="entry name" value="Elp3"/>
    <property type="match status" value="1"/>
</dbReference>
<dbReference type="InterPro" id="IPR013848">
    <property type="entry name" value="Methylthiotransferase_N"/>
</dbReference>
<keyword evidence="3" id="KW-0963">Cytoplasm</keyword>
<organism evidence="11 12">
    <name type="scientific">Desulfolithobacter dissulfuricans</name>
    <dbReference type="NCBI Taxonomy" id="2795293"/>
    <lineage>
        <taxon>Bacteria</taxon>
        <taxon>Pseudomonadati</taxon>
        <taxon>Thermodesulfobacteriota</taxon>
        <taxon>Desulfobulbia</taxon>
        <taxon>Desulfobulbales</taxon>
        <taxon>Desulfobulbaceae</taxon>
        <taxon>Desulfolithobacter</taxon>
    </lineage>
</organism>
<feature type="domain" description="MTTase N-terminal" evidence="9">
    <location>
        <begin position="2"/>
        <end position="115"/>
    </location>
</feature>
<dbReference type="InterPro" id="IPR007197">
    <property type="entry name" value="rSAM"/>
</dbReference>
<evidence type="ECO:0000313" key="12">
    <source>
        <dbReference type="Proteomes" id="UP001063350"/>
    </source>
</evidence>
<dbReference type="EMBL" id="AP024233">
    <property type="protein sequence ID" value="BCO10549.1"/>
    <property type="molecule type" value="Genomic_DNA"/>
</dbReference>
<keyword evidence="2" id="KW-0004">4Fe-4S</keyword>
<evidence type="ECO:0000256" key="2">
    <source>
        <dbReference type="ARBA" id="ARBA00022485"/>
    </source>
</evidence>
<dbReference type="KEGG" id="ddu:GF1_29250"/>
<dbReference type="SFLD" id="SFLDG01061">
    <property type="entry name" value="methylthiotransferase"/>
    <property type="match status" value="1"/>
</dbReference>
<dbReference type="PROSITE" id="PS51918">
    <property type="entry name" value="RADICAL_SAM"/>
    <property type="match status" value="1"/>
</dbReference>
<gene>
    <name evidence="11" type="primary">mtaB</name>
    <name evidence="11" type="ORF">GF1_29250</name>
</gene>
<dbReference type="Pfam" id="PF04055">
    <property type="entry name" value="Radical_SAM"/>
    <property type="match status" value="1"/>
</dbReference>
<dbReference type="GO" id="GO:0035598">
    <property type="term" value="F:tRNA (N(6)-L-threonylcarbamoyladenosine(37)-C(2))-methylthiotransferase activity"/>
    <property type="evidence" value="ECO:0007669"/>
    <property type="project" value="TreeGrafter"/>
</dbReference>
<dbReference type="NCBIfam" id="TIGR00089">
    <property type="entry name" value="MiaB/RimO family radical SAM methylthiotransferase"/>
    <property type="match status" value="1"/>
</dbReference>
<evidence type="ECO:0000313" key="11">
    <source>
        <dbReference type="EMBL" id="BCO10549.1"/>
    </source>
</evidence>
<evidence type="ECO:0000256" key="5">
    <source>
        <dbReference type="ARBA" id="ARBA00022691"/>
    </source>
</evidence>
<dbReference type="RefSeq" id="WP_267927274.1">
    <property type="nucleotide sequence ID" value="NZ_AP024233.1"/>
</dbReference>
<dbReference type="Pfam" id="PF00919">
    <property type="entry name" value="UPF0004"/>
    <property type="match status" value="1"/>
</dbReference>
<dbReference type="CDD" id="cd01335">
    <property type="entry name" value="Radical_SAM"/>
    <property type="match status" value="1"/>
</dbReference>
<evidence type="ECO:0000259" key="10">
    <source>
        <dbReference type="PROSITE" id="PS51918"/>
    </source>
</evidence>
<accession>A0A915XJ68</accession>
<sequence>MKKIAITTLGCKVNQYESASFISGFEERGCDLVPFSSDADVYVINTCAVTGRAGQQSRQMIRRAMRANPDARLIITGCYAQICSREILDIVDRDVCIIGNGNKHLLVDAALAREQSDLSMLMTDISTRKEICHLPVRRMSGRTRAYLRIQDGCNNFCSYCIVPYTRGRSRSMAMDEILRQARVFDDQGYRELVITGINVGKYGLDLEEKDLSIYSLLDRLCREFPHIRIRLSSVEPTEVNDALLELFGHRNFMPHLHIPLQSGDNEVLARMNRRYTAEDFVGVIKRILGTVPHAAIGCDVLGGFPGETDRAAENTYNLLHNLPLTYLHVFPYSRRPGTLAARMENQVPKDIKDERVRRLRELDQLKRQEFYRNHLGRTVEVLVERRNKKTGLLQGFSDNYIPVQLKGPDRLVRSVVTVRLDHPGDGHVHGILEEQHT</sequence>
<keyword evidence="4" id="KW-0808">Transferase</keyword>
<name>A0A915XJ68_9BACT</name>
<dbReference type="Gene3D" id="3.80.30.20">
    <property type="entry name" value="tm_1862 like domain"/>
    <property type="match status" value="1"/>
</dbReference>
<proteinExistence type="predicted"/>
<evidence type="ECO:0000259" key="9">
    <source>
        <dbReference type="PROSITE" id="PS51449"/>
    </source>
</evidence>
<dbReference type="GO" id="GO:0046872">
    <property type="term" value="F:metal ion binding"/>
    <property type="evidence" value="ECO:0007669"/>
    <property type="project" value="UniProtKB-KW"/>
</dbReference>
<dbReference type="SUPFAM" id="SSF102114">
    <property type="entry name" value="Radical SAM enzymes"/>
    <property type="match status" value="1"/>
</dbReference>
<feature type="domain" description="Radical SAM core" evidence="10">
    <location>
        <begin position="139"/>
        <end position="372"/>
    </location>
</feature>
<dbReference type="InterPro" id="IPR006638">
    <property type="entry name" value="Elp3/MiaA/NifB-like_rSAM"/>
</dbReference>
<evidence type="ECO:0000256" key="3">
    <source>
        <dbReference type="ARBA" id="ARBA00022490"/>
    </source>
</evidence>
<dbReference type="SFLD" id="SFLDG01082">
    <property type="entry name" value="B12-binding_domain_containing"/>
    <property type="match status" value="1"/>
</dbReference>
<dbReference type="NCBIfam" id="TIGR01579">
    <property type="entry name" value="MiaB-like-C"/>
    <property type="match status" value="1"/>
</dbReference>
<dbReference type="InterPro" id="IPR006467">
    <property type="entry name" value="MiaB-like_bact"/>
</dbReference>
<dbReference type="InterPro" id="IPR038135">
    <property type="entry name" value="Methylthiotransferase_N_sf"/>
</dbReference>
<keyword evidence="7" id="KW-0408">Iron</keyword>
<dbReference type="PANTHER" id="PTHR11918:SF45">
    <property type="entry name" value="THREONYLCARBAMOYLADENOSINE TRNA METHYLTHIOTRANSFERASE"/>
    <property type="match status" value="1"/>
</dbReference>
<dbReference type="GO" id="GO:0051539">
    <property type="term" value="F:4 iron, 4 sulfur cluster binding"/>
    <property type="evidence" value="ECO:0007669"/>
    <property type="project" value="UniProtKB-KW"/>
</dbReference>
<dbReference type="InterPro" id="IPR023404">
    <property type="entry name" value="rSAM_horseshoe"/>
</dbReference>
<protein>
    <submittedName>
        <fullName evidence="11">tRNA (N(6)-L-threonylcarbamoyladenosine(37)-C(2) )-methylthiotransferase MtaB</fullName>
    </submittedName>
</protein>
<dbReference type="Gene3D" id="3.40.50.12160">
    <property type="entry name" value="Methylthiotransferase, N-terminal domain"/>
    <property type="match status" value="1"/>
</dbReference>
<dbReference type="FunFam" id="3.80.30.20:FF:000001">
    <property type="entry name" value="tRNA-2-methylthio-N(6)-dimethylallyladenosine synthase 2"/>
    <property type="match status" value="1"/>
</dbReference>
<keyword evidence="12" id="KW-1185">Reference proteome</keyword>
<dbReference type="InterPro" id="IPR058240">
    <property type="entry name" value="rSAM_sf"/>
</dbReference>
<evidence type="ECO:0000256" key="7">
    <source>
        <dbReference type="ARBA" id="ARBA00023004"/>
    </source>
</evidence>
<keyword evidence="5" id="KW-0949">S-adenosyl-L-methionine</keyword>
<evidence type="ECO:0000256" key="4">
    <source>
        <dbReference type="ARBA" id="ARBA00022679"/>
    </source>
</evidence>